<dbReference type="InterPro" id="IPR009061">
    <property type="entry name" value="DNA-bd_dom_put_sf"/>
</dbReference>
<dbReference type="InterPro" id="IPR041657">
    <property type="entry name" value="HTH_17"/>
</dbReference>
<keyword evidence="4" id="KW-1185">Reference proteome</keyword>
<comment type="caution">
    <text evidence="3">The sequence shown here is derived from an EMBL/GenBank/DDBJ whole genome shotgun (WGS) entry which is preliminary data.</text>
</comment>
<evidence type="ECO:0000256" key="1">
    <source>
        <dbReference type="SAM" id="MobiDB-lite"/>
    </source>
</evidence>
<evidence type="ECO:0000313" key="4">
    <source>
        <dbReference type="Proteomes" id="UP000234479"/>
    </source>
</evidence>
<dbReference type="OrthoDB" id="7192605at2"/>
<gene>
    <name evidence="3" type="ORF">SGCZBJ_12705</name>
</gene>
<dbReference type="Proteomes" id="UP000234479">
    <property type="component" value="Unassembled WGS sequence"/>
</dbReference>
<dbReference type="AlphaFoldDB" id="A0A2N5DG93"/>
<name>A0A2N5DG93_9CAUL</name>
<evidence type="ECO:0000259" key="2">
    <source>
        <dbReference type="Pfam" id="PF12728"/>
    </source>
</evidence>
<dbReference type="EMBL" id="PJRS01000022">
    <property type="protein sequence ID" value="PLR25089.1"/>
    <property type="molecule type" value="Genomic_DNA"/>
</dbReference>
<dbReference type="SUPFAM" id="SSF46955">
    <property type="entry name" value="Putative DNA-binding domain"/>
    <property type="match status" value="1"/>
</dbReference>
<evidence type="ECO:0000313" key="3">
    <source>
        <dbReference type="EMBL" id="PLR25089.1"/>
    </source>
</evidence>
<organism evidence="3 4">
    <name type="scientific">Caulobacter zeae</name>
    <dbReference type="NCBI Taxonomy" id="2055137"/>
    <lineage>
        <taxon>Bacteria</taxon>
        <taxon>Pseudomonadati</taxon>
        <taxon>Pseudomonadota</taxon>
        <taxon>Alphaproteobacteria</taxon>
        <taxon>Caulobacterales</taxon>
        <taxon>Caulobacteraceae</taxon>
        <taxon>Caulobacter</taxon>
    </lineage>
</organism>
<dbReference type="RefSeq" id="WP_101718363.1">
    <property type="nucleotide sequence ID" value="NZ_PJRS01000022.1"/>
</dbReference>
<feature type="region of interest" description="Disordered" evidence="1">
    <location>
        <begin position="77"/>
        <end position="99"/>
    </location>
</feature>
<feature type="compositionally biased region" description="Basic and acidic residues" evidence="1">
    <location>
        <begin position="79"/>
        <end position="91"/>
    </location>
</feature>
<protein>
    <recommendedName>
        <fullName evidence="2">Helix-turn-helix domain-containing protein</fullName>
    </recommendedName>
</protein>
<feature type="domain" description="Helix-turn-helix" evidence="2">
    <location>
        <begin position="31"/>
        <end position="77"/>
    </location>
</feature>
<sequence>MTADQPRGFTYLGPTTEARFAAAFAVAAVITAKAASELLGLDADTLSAMTDAGVIRAVRKGRVRSYTERDLRTYLTEGPDARVASDREPKSKAAPVRQGKVVPFSARKGAKAR</sequence>
<accession>A0A2N5DG93</accession>
<proteinExistence type="predicted"/>
<dbReference type="Pfam" id="PF12728">
    <property type="entry name" value="HTH_17"/>
    <property type="match status" value="1"/>
</dbReference>
<reference evidence="3 4" key="1">
    <citation type="submission" date="2017-12" db="EMBL/GenBank/DDBJ databases">
        <title>The genome sequence of Caulobacter sp. 410.</title>
        <authorList>
            <person name="Gao J."/>
            <person name="Mao X."/>
            <person name="Sun J."/>
        </authorList>
    </citation>
    <scope>NUCLEOTIDE SEQUENCE [LARGE SCALE GENOMIC DNA]</scope>
    <source>
        <strain evidence="3 4">410</strain>
    </source>
</reference>